<keyword evidence="2" id="KW-1185">Reference proteome</keyword>
<dbReference type="EMBL" id="ML986579">
    <property type="protein sequence ID" value="KAF2270371.1"/>
    <property type="molecule type" value="Genomic_DNA"/>
</dbReference>
<evidence type="ECO:0000313" key="2">
    <source>
        <dbReference type="Proteomes" id="UP000800093"/>
    </source>
</evidence>
<reference evidence="2" key="1">
    <citation type="journal article" date="2020" name="Stud. Mycol.">
        <title>101 Dothideomycetes genomes: A test case for predicting lifestyles and emergence of pathogens.</title>
        <authorList>
            <person name="Haridas S."/>
            <person name="Albert R."/>
            <person name="Binder M."/>
            <person name="Bloem J."/>
            <person name="LaButti K."/>
            <person name="Salamov A."/>
            <person name="Andreopoulos B."/>
            <person name="Baker S."/>
            <person name="Barry K."/>
            <person name="Bills G."/>
            <person name="Bluhm B."/>
            <person name="Cannon C."/>
            <person name="Castanera R."/>
            <person name="Culley D."/>
            <person name="Daum C."/>
            <person name="Ezra D."/>
            <person name="Gonzalez J."/>
            <person name="Henrissat B."/>
            <person name="Kuo A."/>
            <person name="Liang C."/>
            <person name="Lipzen A."/>
            <person name="Lutzoni F."/>
            <person name="Magnuson J."/>
            <person name="Mondo S."/>
            <person name="Nolan M."/>
            <person name="Ohm R."/>
            <person name="Pangilinan J."/>
            <person name="Park H.-J."/>
            <person name="Ramirez L."/>
            <person name="Alfaro M."/>
            <person name="Sun H."/>
            <person name="Tritt A."/>
            <person name="Yoshinaga Y."/>
            <person name="Zwiers L.-H."/>
            <person name="Turgeon B."/>
            <person name="Goodwin S."/>
            <person name="Spatafora J."/>
            <person name="Crous P."/>
            <person name="Grigoriev I."/>
        </authorList>
    </citation>
    <scope>NUCLEOTIDE SEQUENCE [LARGE SCALE GENOMIC DNA]</scope>
    <source>
        <strain evidence="2">CBS 304.66</strain>
    </source>
</reference>
<organism evidence="1 2">
    <name type="scientific">Lojkania enalia</name>
    <dbReference type="NCBI Taxonomy" id="147567"/>
    <lineage>
        <taxon>Eukaryota</taxon>
        <taxon>Fungi</taxon>
        <taxon>Dikarya</taxon>
        <taxon>Ascomycota</taxon>
        <taxon>Pezizomycotina</taxon>
        <taxon>Dothideomycetes</taxon>
        <taxon>Pleosporomycetidae</taxon>
        <taxon>Pleosporales</taxon>
        <taxon>Pleosporales incertae sedis</taxon>
        <taxon>Lojkania</taxon>
    </lineage>
</organism>
<proteinExistence type="predicted"/>
<dbReference type="AlphaFoldDB" id="A0A9P4NBU6"/>
<dbReference type="Proteomes" id="UP000800093">
    <property type="component" value="Unassembled WGS sequence"/>
</dbReference>
<comment type="caution">
    <text evidence="1">The sequence shown here is derived from an EMBL/GenBank/DDBJ whole genome shotgun (WGS) entry which is preliminary data.</text>
</comment>
<protein>
    <submittedName>
        <fullName evidence="1">Uncharacterized protein</fullName>
    </submittedName>
</protein>
<evidence type="ECO:0000313" key="1">
    <source>
        <dbReference type="EMBL" id="KAF2270371.1"/>
    </source>
</evidence>
<gene>
    <name evidence="1" type="ORF">CC78DRAFT_130704</name>
</gene>
<sequence>MCEVGCIDTDSHVAATVSHDLTMNFLDPNARHVGYDDHRNAMNPSTAPPCLPPTLSAIPILQTRCMTGDSPRMHMSTTSTISSCPVKPELRFITEQTDHLPPSVADDSNLQEITLDSRRRQDQPLFRRPKATSARLQVNPSGSVRLILS</sequence>
<accession>A0A9P4NBU6</accession>
<name>A0A9P4NBU6_9PLEO</name>